<feature type="region of interest" description="Disordered" evidence="1">
    <location>
        <begin position="1"/>
        <end position="30"/>
    </location>
</feature>
<dbReference type="AlphaFoldDB" id="A0A919S8S9"/>
<keyword evidence="4" id="KW-1185">Reference proteome</keyword>
<accession>A0A919S8S9</accession>
<gene>
    <name evidence="3" type="ORF">Aau02nite_26090</name>
</gene>
<dbReference type="Proteomes" id="UP000681340">
    <property type="component" value="Unassembled WGS sequence"/>
</dbReference>
<evidence type="ECO:0000313" key="3">
    <source>
        <dbReference type="EMBL" id="GIM67145.1"/>
    </source>
</evidence>
<comment type="caution">
    <text evidence="3">The sequence shown here is derived from an EMBL/GenBank/DDBJ whole genome shotgun (WGS) entry which is preliminary data.</text>
</comment>
<keyword evidence="2" id="KW-1133">Transmembrane helix</keyword>
<feature type="transmembrane region" description="Helical" evidence="2">
    <location>
        <begin position="46"/>
        <end position="66"/>
    </location>
</feature>
<evidence type="ECO:0000256" key="2">
    <source>
        <dbReference type="SAM" id="Phobius"/>
    </source>
</evidence>
<keyword evidence="2" id="KW-0472">Membrane</keyword>
<dbReference type="RefSeq" id="WP_212988745.1">
    <property type="nucleotide sequence ID" value="NZ_BAABEA010000019.1"/>
</dbReference>
<name>A0A919S8S9_9ACTN</name>
<sequence>MSRRSTYAPGPGIRQRGNLRPGPAVAPAYRRDLGSGAQAPAEISSLFFPPAVSLTALTVATVLSVVKPWGRIGRRNRPPRR</sequence>
<evidence type="ECO:0000256" key="1">
    <source>
        <dbReference type="SAM" id="MobiDB-lite"/>
    </source>
</evidence>
<proteinExistence type="predicted"/>
<protein>
    <submittedName>
        <fullName evidence="3">Uncharacterized protein</fullName>
    </submittedName>
</protein>
<reference evidence="3" key="1">
    <citation type="submission" date="2021-03" db="EMBL/GenBank/DDBJ databases">
        <title>Whole genome shotgun sequence of Actinoplanes auranticolor NBRC 12245.</title>
        <authorList>
            <person name="Komaki H."/>
            <person name="Tamura T."/>
        </authorList>
    </citation>
    <scope>NUCLEOTIDE SEQUENCE</scope>
    <source>
        <strain evidence="3">NBRC 12245</strain>
    </source>
</reference>
<evidence type="ECO:0000313" key="4">
    <source>
        <dbReference type="Proteomes" id="UP000681340"/>
    </source>
</evidence>
<keyword evidence="2" id="KW-0812">Transmembrane</keyword>
<dbReference type="EMBL" id="BOQL01000021">
    <property type="protein sequence ID" value="GIM67145.1"/>
    <property type="molecule type" value="Genomic_DNA"/>
</dbReference>
<organism evidence="3 4">
    <name type="scientific">Actinoplanes auranticolor</name>
    <dbReference type="NCBI Taxonomy" id="47988"/>
    <lineage>
        <taxon>Bacteria</taxon>
        <taxon>Bacillati</taxon>
        <taxon>Actinomycetota</taxon>
        <taxon>Actinomycetes</taxon>
        <taxon>Micromonosporales</taxon>
        <taxon>Micromonosporaceae</taxon>
        <taxon>Actinoplanes</taxon>
    </lineage>
</organism>